<keyword evidence="1" id="KW-1133">Transmembrane helix</keyword>
<sequence>MSWLNKFTNPIKAIGEVISDNNTTVDEKLERVKQIQEEANDATTERTKIDMSSDSWLSKNIRPLVFLYLLISYTVFSILDSSGVFHMRQEFITILEELLKGVSLYYFVGRSGEKIMDIIKKRK</sequence>
<gene>
    <name evidence="2" type="ORF">DF185_07860</name>
</gene>
<dbReference type="Proteomes" id="UP000248079">
    <property type="component" value="Unassembled WGS sequence"/>
</dbReference>
<name>A0A2V4A234_9BACT</name>
<evidence type="ECO:0000256" key="1">
    <source>
        <dbReference type="SAM" id="Phobius"/>
    </source>
</evidence>
<dbReference type="AlphaFoldDB" id="A0A2V4A234"/>
<reference evidence="2 3" key="1">
    <citation type="submission" date="2018-05" db="EMBL/GenBank/DDBJ databases">
        <title>Marinifilum breve JC075T sp. nov., a marine bacterium isolated from Yongle Blue Hole in the South China Sea.</title>
        <authorList>
            <person name="Fu T."/>
        </authorList>
    </citation>
    <scope>NUCLEOTIDE SEQUENCE [LARGE SCALE GENOMIC DNA]</scope>
    <source>
        <strain evidence="2 3">JC075</strain>
    </source>
</reference>
<evidence type="ECO:0008006" key="4">
    <source>
        <dbReference type="Google" id="ProtNLM"/>
    </source>
</evidence>
<protein>
    <recommendedName>
        <fullName evidence="4">Holin</fullName>
    </recommendedName>
</protein>
<keyword evidence="3" id="KW-1185">Reference proteome</keyword>
<proteinExistence type="predicted"/>
<feature type="transmembrane region" description="Helical" evidence="1">
    <location>
        <begin position="61"/>
        <end position="79"/>
    </location>
</feature>
<keyword evidence="1" id="KW-0472">Membrane</keyword>
<evidence type="ECO:0000313" key="2">
    <source>
        <dbReference type="EMBL" id="PXY01390.1"/>
    </source>
</evidence>
<dbReference type="OrthoDB" id="1122659at2"/>
<keyword evidence="1" id="KW-0812">Transmembrane</keyword>
<accession>A0A2V4A234</accession>
<organism evidence="2 3">
    <name type="scientific">Marinifilum breve</name>
    <dbReference type="NCBI Taxonomy" id="2184082"/>
    <lineage>
        <taxon>Bacteria</taxon>
        <taxon>Pseudomonadati</taxon>
        <taxon>Bacteroidota</taxon>
        <taxon>Bacteroidia</taxon>
        <taxon>Marinilabiliales</taxon>
        <taxon>Marinifilaceae</taxon>
    </lineage>
</organism>
<comment type="caution">
    <text evidence="2">The sequence shown here is derived from an EMBL/GenBank/DDBJ whole genome shotgun (WGS) entry which is preliminary data.</text>
</comment>
<evidence type="ECO:0000313" key="3">
    <source>
        <dbReference type="Proteomes" id="UP000248079"/>
    </source>
</evidence>
<dbReference type="EMBL" id="QFLI01000003">
    <property type="protein sequence ID" value="PXY01390.1"/>
    <property type="molecule type" value="Genomic_DNA"/>
</dbReference>
<dbReference type="RefSeq" id="WP_110360202.1">
    <property type="nucleotide sequence ID" value="NZ_QFLI01000003.1"/>
</dbReference>